<evidence type="ECO:0000313" key="3">
    <source>
        <dbReference type="Proteomes" id="UP000807342"/>
    </source>
</evidence>
<dbReference type="OrthoDB" id="311712at2759"/>
<reference evidence="2" key="1">
    <citation type="submission" date="2020-11" db="EMBL/GenBank/DDBJ databases">
        <authorList>
            <consortium name="DOE Joint Genome Institute"/>
            <person name="Ahrendt S."/>
            <person name="Riley R."/>
            <person name="Andreopoulos W."/>
            <person name="Labutti K."/>
            <person name="Pangilinan J."/>
            <person name="Ruiz-Duenas F.J."/>
            <person name="Barrasa J.M."/>
            <person name="Sanchez-Garcia M."/>
            <person name="Camarero S."/>
            <person name="Miyauchi S."/>
            <person name="Serrano A."/>
            <person name="Linde D."/>
            <person name="Babiker R."/>
            <person name="Drula E."/>
            <person name="Ayuso-Fernandez I."/>
            <person name="Pacheco R."/>
            <person name="Padilla G."/>
            <person name="Ferreira P."/>
            <person name="Barriuso J."/>
            <person name="Kellner H."/>
            <person name="Castanera R."/>
            <person name="Alfaro M."/>
            <person name="Ramirez L."/>
            <person name="Pisabarro A.G."/>
            <person name="Kuo A."/>
            <person name="Tritt A."/>
            <person name="Lipzen A."/>
            <person name="He G."/>
            <person name="Yan M."/>
            <person name="Ng V."/>
            <person name="Cullen D."/>
            <person name="Martin F."/>
            <person name="Rosso M.-N."/>
            <person name="Henrissat B."/>
            <person name="Hibbett D."/>
            <person name="Martinez A.T."/>
            <person name="Grigoriev I.V."/>
        </authorList>
    </citation>
    <scope>NUCLEOTIDE SEQUENCE</scope>
    <source>
        <strain evidence="2">MF-IS2</strain>
    </source>
</reference>
<dbReference type="InterPro" id="IPR049567">
    <property type="entry name" value="WDR59-like"/>
</dbReference>
<dbReference type="InterPro" id="IPR015943">
    <property type="entry name" value="WD40/YVTN_repeat-like_dom_sf"/>
</dbReference>
<evidence type="ECO:0000256" key="1">
    <source>
        <dbReference type="SAM" id="MobiDB-lite"/>
    </source>
</evidence>
<protein>
    <submittedName>
        <fullName evidence="2">Uncharacterized protein</fullName>
    </submittedName>
</protein>
<dbReference type="Gene3D" id="2.130.10.10">
    <property type="entry name" value="YVTN repeat-like/Quinoprotein amine dehydrogenase"/>
    <property type="match status" value="1"/>
</dbReference>
<dbReference type="Proteomes" id="UP000807342">
    <property type="component" value="Unassembled WGS sequence"/>
</dbReference>
<keyword evidence="3" id="KW-1185">Reference proteome</keyword>
<comment type="caution">
    <text evidence="2">The sequence shown here is derived from an EMBL/GenBank/DDBJ whole genome shotgun (WGS) entry which is preliminary data.</text>
</comment>
<evidence type="ECO:0000313" key="2">
    <source>
        <dbReference type="EMBL" id="KAF9442620.1"/>
    </source>
</evidence>
<feature type="non-terminal residue" evidence="2">
    <location>
        <position position="142"/>
    </location>
</feature>
<dbReference type="GO" id="GO:0035859">
    <property type="term" value="C:Seh1-associated complex"/>
    <property type="evidence" value="ECO:0007669"/>
    <property type="project" value="TreeGrafter"/>
</dbReference>
<dbReference type="PANTHER" id="PTHR46170">
    <property type="entry name" value="GATOR COMPLEX PROTEIN WDR59"/>
    <property type="match status" value="1"/>
</dbReference>
<accession>A0A9P5X259</accession>
<dbReference type="SUPFAM" id="SSF50978">
    <property type="entry name" value="WD40 repeat-like"/>
    <property type="match status" value="1"/>
</dbReference>
<feature type="region of interest" description="Disordered" evidence="1">
    <location>
        <begin position="122"/>
        <end position="142"/>
    </location>
</feature>
<organism evidence="2 3">
    <name type="scientific">Macrolepiota fuliginosa MF-IS2</name>
    <dbReference type="NCBI Taxonomy" id="1400762"/>
    <lineage>
        <taxon>Eukaryota</taxon>
        <taxon>Fungi</taxon>
        <taxon>Dikarya</taxon>
        <taxon>Basidiomycota</taxon>
        <taxon>Agaricomycotina</taxon>
        <taxon>Agaricomycetes</taxon>
        <taxon>Agaricomycetidae</taxon>
        <taxon>Agaricales</taxon>
        <taxon>Agaricineae</taxon>
        <taxon>Agaricaceae</taxon>
        <taxon>Macrolepiota</taxon>
    </lineage>
</organism>
<dbReference type="GO" id="GO:0035591">
    <property type="term" value="F:signaling adaptor activity"/>
    <property type="evidence" value="ECO:0007669"/>
    <property type="project" value="TreeGrafter"/>
</dbReference>
<sequence>MMAADETKIYDANDASCVEGTDIAFWLGALSLPQGGWDVLGSVCWRGNCENPVEVFEGHTDVVEEFVWRKGGFDEFHLIIWSKDRTLRFWPVEAMYSRSATAFMSLRPNHSLIFSLTQKVSHHPEPSRGRSHLSKTKNQQGI</sequence>
<dbReference type="GO" id="GO:1904263">
    <property type="term" value="P:positive regulation of TORC1 signaling"/>
    <property type="evidence" value="ECO:0007669"/>
    <property type="project" value="TreeGrafter"/>
</dbReference>
<proteinExistence type="predicted"/>
<dbReference type="GO" id="GO:0005774">
    <property type="term" value="C:vacuolar membrane"/>
    <property type="evidence" value="ECO:0007669"/>
    <property type="project" value="TreeGrafter"/>
</dbReference>
<gene>
    <name evidence="2" type="ORF">P691DRAFT_810325</name>
</gene>
<name>A0A9P5X259_9AGAR</name>
<dbReference type="EMBL" id="MU151595">
    <property type="protein sequence ID" value="KAF9442620.1"/>
    <property type="molecule type" value="Genomic_DNA"/>
</dbReference>
<dbReference type="GO" id="GO:0034198">
    <property type="term" value="P:cellular response to amino acid starvation"/>
    <property type="evidence" value="ECO:0007669"/>
    <property type="project" value="TreeGrafter"/>
</dbReference>
<dbReference type="PANTHER" id="PTHR46170:SF1">
    <property type="entry name" value="GATOR COMPLEX PROTEIN WDR59"/>
    <property type="match status" value="1"/>
</dbReference>
<dbReference type="InterPro" id="IPR036322">
    <property type="entry name" value="WD40_repeat_dom_sf"/>
</dbReference>
<dbReference type="AlphaFoldDB" id="A0A9P5X259"/>